<evidence type="ECO:0000313" key="3">
    <source>
        <dbReference type="Proteomes" id="UP000682892"/>
    </source>
</evidence>
<proteinExistence type="predicted"/>
<dbReference type="HOGENOM" id="CLU_419339_0_0_1"/>
<reference evidence="2" key="2">
    <citation type="journal article" date="2007" name="Science">
        <title>Genome sequence of Aedes aegypti, a major arbovirus vector.</title>
        <authorList>
            <person name="Nene V."/>
            <person name="Wortman J.R."/>
            <person name="Lawson D."/>
            <person name="Haas B."/>
            <person name="Kodira C."/>
            <person name="Tu Z.J."/>
            <person name="Loftus B."/>
            <person name="Xi Z."/>
            <person name="Megy K."/>
            <person name="Grabherr M."/>
            <person name="Ren Q."/>
            <person name="Zdobnov E.M."/>
            <person name="Lobo N.F."/>
            <person name="Campbell K.S."/>
            <person name="Brown S.E."/>
            <person name="Bonaldo M.F."/>
            <person name="Zhu J."/>
            <person name="Sinkins S.P."/>
            <person name="Hogenkamp D.G."/>
            <person name="Amedeo P."/>
            <person name="Arensburger P."/>
            <person name="Atkinson P.W."/>
            <person name="Bidwell S."/>
            <person name="Biedler J."/>
            <person name="Birney E."/>
            <person name="Bruggner R.V."/>
            <person name="Costas J."/>
            <person name="Coy M.R."/>
            <person name="Crabtree J."/>
            <person name="Crawford M."/>
            <person name="Debruyn B."/>
            <person name="Decaprio D."/>
            <person name="Eiglmeier K."/>
            <person name="Eisenstadt E."/>
            <person name="El-Dorry H."/>
            <person name="Gelbart W.M."/>
            <person name="Gomes S.L."/>
            <person name="Hammond M."/>
            <person name="Hannick L.I."/>
            <person name="Hogan J.R."/>
            <person name="Holmes M.H."/>
            <person name="Jaffe D."/>
            <person name="Johnston J.S."/>
            <person name="Kennedy R.C."/>
            <person name="Koo H."/>
            <person name="Kravitz S."/>
            <person name="Kriventseva E.V."/>
            <person name="Kulp D."/>
            <person name="Labutti K."/>
            <person name="Lee E."/>
            <person name="Li S."/>
            <person name="Lovin D.D."/>
            <person name="Mao C."/>
            <person name="Mauceli E."/>
            <person name="Menck C.F."/>
            <person name="Miller J.R."/>
            <person name="Montgomery P."/>
            <person name="Mori A."/>
            <person name="Nascimento A.L."/>
            <person name="Naveira H.F."/>
            <person name="Nusbaum C."/>
            <person name="O'leary S."/>
            <person name="Orvis J."/>
            <person name="Pertea M."/>
            <person name="Quesneville H."/>
            <person name="Reidenbach K.R."/>
            <person name="Rogers Y.H."/>
            <person name="Roth C.W."/>
            <person name="Schneider J.R."/>
            <person name="Schatz M."/>
            <person name="Shumway M."/>
            <person name="Stanke M."/>
            <person name="Stinson E.O."/>
            <person name="Tubio J.M."/>
            <person name="Vanzee J.P."/>
            <person name="Verjovski-Almeida S."/>
            <person name="Werner D."/>
            <person name="White O."/>
            <person name="Wyder S."/>
            <person name="Zeng Q."/>
            <person name="Zhao Q."/>
            <person name="Zhao Y."/>
            <person name="Hill C.A."/>
            <person name="Raikhel A.S."/>
            <person name="Soares M.B."/>
            <person name="Knudson D.L."/>
            <person name="Lee N.H."/>
            <person name="Galagan J."/>
            <person name="Salzberg S.L."/>
            <person name="Paulsen I.T."/>
            <person name="Dimopoulos G."/>
            <person name="Collins F.H."/>
            <person name="Birren B."/>
            <person name="Fraser-Liggett C.M."/>
            <person name="Severson D.W."/>
        </authorList>
    </citation>
    <scope>NUCLEOTIDE SEQUENCE [LARGE SCALE GENOMIC DNA]</scope>
    <source>
        <strain evidence="2">Liverpool</strain>
    </source>
</reference>
<name>J9HS94_AEDAE</name>
<feature type="region of interest" description="Disordered" evidence="1">
    <location>
        <begin position="479"/>
        <end position="555"/>
    </location>
</feature>
<dbReference type="EMBL" id="CH477267">
    <property type="protein sequence ID" value="EJY57463.1"/>
    <property type="molecule type" value="Genomic_DNA"/>
</dbReference>
<feature type="region of interest" description="Disordered" evidence="1">
    <location>
        <begin position="203"/>
        <end position="267"/>
    </location>
</feature>
<reference evidence="2" key="3">
    <citation type="submission" date="2012-09" db="EMBL/GenBank/DDBJ databases">
        <authorList>
            <consortium name="VectorBase"/>
        </authorList>
    </citation>
    <scope>NUCLEOTIDE SEQUENCE</scope>
    <source>
        <strain evidence="2">Liverpool</strain>
    </source>
</reference>
<feature type="compositionally biased region" description="Polar residues" evidence="1">
    <location>
        <begin position="523"/>
        <end position="536"/>
    </location>
</feature>
<dbReference type="PaxDb" id="7159-AAEL017137-PA"/>
<reference evidence="2" key="1">
    <citation type="submission" date="2005-10" db="EMBL/GenBank/DDBJ databases">
        <authorList>
            <person name="Loftus B.J."/>
            <person name="Nene V.M."/>
            <person name="Hannick L.I."/>
            <person name="Bidwell S."/>
            <person name="Haas B."/>
            <person name="Amedeo P."/>
            <person name="Orvis J."/>
            <person name="Wortman J.R."/>
            <person name="White O.R."/>
            <person name="Salzberg S."/>
            <person name="Shumway M."/>
            <person name="Koo H."/>
            <person name="Zhao Y."/>
            <person name="Holmes M."/>
            <person name="Miller J."/>
            <person name="Schatz M."/>
            <person name="Pop M."/>
            <person name="Pai G."/>
            <person name="Utterback T."/>
            <person name="Rogers Y.-H."/>
            <person name="Kravitz S."/>
            <person name="Fraser C.M."/>
        </authorList>
    </citation>
    <scope>NUCLEOTIDE SEQUENCE</scope>
    <source>
        <strain evidence="2">Liverpool</strain>
    </source>
</reference>
<dbReference type="Proteomes" id="UP000682892">
    <property type="component" value="Chromosome 1"/>
</dbReference>
<dbReference type="eggNOG" id="ENOG502T891">
    <property type="taxonomic scope" value="Eukaryota"/>
</dbReference>
<evidence type="ECO:0000256" key="1">
    <source>
        <dbReference type="SAM" id="MobiDB-lite"/>
    </source>
</evidence>
<dbReference type="AlphaFoldDB" id="J9HS94"/>
<sequence length="668" mass="74824">MTDQQRYPVAERNRRAKMRFLEGMKTFYEAKRKTSVESLQSESAKSTASVPKIDLSVPGTPISSRYLRLRRESESSGVEVPPEPVVLPNEIVVSSLVIDKFLKDMKALGGDEKDGQEQHAEVVNLDGDSSDEETKKEGDVAEQYFKESEEKHTYHRTFSEAVQTLHSSEVKSPVVKRYLEESSAKHSYARDFNEAVNELNPAVLEDDPLKDEPIPITKGYKSSVPGTPISSKHLDKFKKRNYISDSSDDEDEGDTTDNRYQSSLADPLDKFIKEMEELKAGRPDLSKTSQRRDNQFSVDEYLNASETKKSYARTFSEAAQTLYSTEVKDPNIKDYFEQSDAKKTFRREFSEVYQEIKREEPPLQPEQPVVVEEFDQKKVPTNDAVPYDSLEELFGTFEPPKIEPKPISNDFSVNSYMTASEASKSYARSFSQAVQTLHATDAKDPSVREYLDQSLAKNAFRRGFSEVYREVDVKDIARDIIPSKPQSSDQQKDNKQSENPISRSNDADADGSPPAVQKPLPQKSISVPGTPINSRKLNPREKPPRSVEAKPESTYAKTEVLLSPRLQTRKQRGLFNVEHYFAARLFRRARSVNDDPEAGNTGGGGGGLNDDKLFSLAGDGPVTKSGSQSEMSATEHAENSASAVVRGRAVSTAENNMDKAFWMSFGSS</sequence>
<evidence type="ECO:0000313" key="2">
    <source>
        <dbReference type="EMBL" id="EJY57463.1"/>
    </source>
</evidence>
<feature type="region of interest" description="Disordered" evidence="1">
    <location>
        <begin position="279"/>
        <end position="298"/>
    </location>
</feature>
<accession>J9HS94</accession>
<feature type="compositionally biased region" description="Acidic residues" evidence="1">
    <location>
        <begin position="246"/>
        <end position="255"/>
    </location>
</feature>
<organism evidence="2 3">
    <name type="scientific">Aedes aegypti</name>
    <name type="common">Yellowfever mosquito</name>
    <name type="synonym">Culex aegypti</name>
    <dbReference type="NCBI Taxonomy" id="7159"/>
    <lineage>
        <taxon>Eukaryota</taxon>
        <taxon>Metazoa</taxon>
        <taxon>Ecdysozoa</taxon>
        <taxon>Arthropoda</taxon>
        <taxon>Hexapoda</taxon>
        <taxon>Insecta</taxon>
        <taxon>Pterygota</taxon>
        <taxon>Neoptera</taxon>
        <taxon>Endopterygota</taxon>
        <taxon>Diptera</taxon>
        <taxon>Nematocera</taxon>
        <taxon>Culicoidea</taxon>
        <taxon>Culicidae</taxon>
        <taxon>Culicinae</taxon>
        <taxon>Aedini</taxon>
        <taxon>Aedes</taxon>
        <taxon>Stegomyia</taxon>
    </lineage>
</organism>
<feature type="region of interest" description="Disordered" evidence="1">
    <location>
        <begin position="593"/>
        <end position="649"/>
    </location>
</feature>
<feature type="compositionally biased region" description="Polar residues" evidence="1">
    <location>
        <begin position="36"/>
        <end position="49"/>
    </location>
</feature>
<protein>
    <submittedName>
        <fullName evidence="2">AAEL017137-PA</fullName>
    </submittedName>
</protein>
<feature type="region of interest" description="Disordered" evidence="1">
    <location>
        <begin position="33"/>
        <end position="55"/>
    </location>
</feature>
<feature type="compositionally biased region" description="Basic and acidic residues" evidence="1">
    <location>
        <begin position="538"/>
        <end position="551"/>
    </location>
</feature>
<feature type="compositionally biased region" description="Basic and acidic residues" evidence="1">
    <location>
        <begin position="279"/>
        <end position="294"/>
    </location>
</feature>
<gene>
    <name evidence="2" type="ORF">AAEL801253</name>
    <name evidence="2" type="ORF">AaeL_AAEL017137</name>
</gene>
<dbReference type="VEuPathDB" id="VectorBase:AAEL019684"/>